<organism evidence="2 3">
    <name type="scientific">Roseateles toxinivorans</name>
    <dbReference type="NCBI Taxonomy" id="270368"/>
    <lineage>
        <taxon>Bacteria</taxon>
        <taxon>Pseudomonadati</taxon>
        <taxon>Pseudomonadota</taxon>
        <taxon>Betaproteobacteria</taxon>
        <taxon>Burkholderiales</taxon>
        <taxon>Sphaerotilaceae</taxon>
        <taxon>Roseateles</taxon>
    </lineage>
</organism>
<dbReference type="InterPro" id="IPR007813">
    <property type="entry name" value="PilN"/>
</dbReference>
<feature type="transmembrane region" description="Helical" evidence="1">
    <location>
        <begin position="23"/>
        <end position="44"/>
    </location>
</feature>
<gene>
    <name evidence="2" type="ORF">DES47_1011056</name>
</gene>
<proteinExistence type="predicted"/>
<keyword evidence="3" id="KW-1185">Reference proteome</keyword>
<keyword evidence="1" id="KW-0472">Membrane</keyword>
<dbReference type="EMBL" id="SNXS01000001">
    <property type="protein sequence ID" value="TDP74986.1"/>
    <property type="molecule type" value="Genomic_DNA"/>
</dbReference>
<protein>
    <submittedName>
        <fullName evidence="2">Fimbrial assembly protein PilN</fullName>
    </submittedName>
</protein>
<keyword evidence="1" id="KW-0812">Transmembrane</keyword>
<evidence type="ECO:0000313" key="3">
    <source>
        <dbReference type="Proteomes" id="UP000295361"/>
    </source>
</evidence>
<dbReference type="RefSeq" id="WP_133699568.1">
    <property type="nucleotide sequence ID" value="NZ_SNXS01000001.1"/>
</dbReference>
<evidence type="ECO:0000313" key="2">
    <source>
        <dbReference type="EMBL" id="TDP74986.1"/>
    </source>
</evidence>
<dbReference type="Pfam" id="PF05137">
    <property type="entry name" value="PilN"/>
    <property type="match status" value="1"/>
</dbReference>
<keyword evidence="1" id="KW-1133">Transmembrane helix</keyword>
<evidence type="ECO:0000256" key="1">
    <source>
        <dbReference type="SAM" id="Phobius"/>
    </source>
</evidence>
<accession>A0A4R6QUF4</accession>
<reference evidence="2 3" key="1">
    <citation type="submission" date="2019-03" db="EMBL/GenBank/DDBJ databases">
        <title>Genomic Encyclopedia of Type Strains, Phase IV (KMG-IV): sequencing the most valuable type-strain genomes for metagenomic binning, comparative biology and taxonomic classification.</title>
        <authorList>
            <person name="Goeker M."/>
        </authorList>
    </citation>
    <scope>NUCLEOTIDE SEQUENCE [LARGE SCALE GENOMIC DNA]</scope>
    <source>
        <strain evidence="2 3">DSM 16998</strain>
    </source>
</reference>
<name>A0A4R6QUF4_9BURK</name>
<comment type="caution">
    <text evidence="2">The sequence shown here is derived from an EMBL/GenBank/DDBJ whole genome shotgun (WGS) entry which is preliminary data.</text>
</comment>
<dbReference type="InParanoid" id="A0A4R6QUF4"/>
<sequence length="227" mass="24629">MAQQINLLTPILLAPKRYFSATAMAQALGLLLAGALLISAWLLWQSRQTRQSYQQIQAEANNERQVLMDALMRLPGSTDPAALNQQLGALQQGLLQRRQMIDELGRGRALPGQSHSDLLRLLARTVPPPVWLTELRWTSGRLELQGLTLEPPALQPWVQQLAAHPLLRGQQLATVKVERIESGGPDGTLAAGSEAGPALRGAARPRWRFTLVSASTPVPAPSKASAP</sequence>
<dbReference type="AlphaFoldDB" id="A0A4R6QUF4"/>
<dbReference type="Proteomes" id="UP000295361">
    <property type="component" value="Unassembled WGS sequence"/>
</dbReference>
<dbReference type="OrthoDB" id="5405677at2"/>